<proteinExistence type="inferred from homology"/>
<keyword evidence="3" id="KW-0813">Transport</keyword>
<dbReference type="Proteomes" id="UP001500037">
    <property type="component" value="Unassembled WGS sequence"/>
</dbReference>
<accession>A0ABP4H5S6</accession>
<keyword evidence="4 7" id="KW-0732">Signal</keyword>
<sequence>MRSSSRTAAFALCTAVTASLLAGCGTTGSGGGGADIGADDTTPVTITFWHAFTSDRETAAVNQALALFHQKYPYITVNSVKGQTDDKINQAIRGGTAPDVAASFNAGNVGGWCSSGAFQDLGPDITADHVDLSGIPAAVQDYTAFQGKRCTMPWLADTFGLYYNKKLFAAAGITNPPRTMSELAEDAKKLTAFNPDGSIRTAGFMPYFGGYEMLTEHLVPSWGGHWLTPDGQSNTAKDPAFAQALTWQKNLVDWFGAAKLKTFKTSMATEQSAQNAFETGSLAMMVDGEWRTAFIKGDNADVDYGTAPMPAADDQPKLYGAGYVGGNVMGIPKGAKHPGAAWKLLKFLTTDTDALVTLANQVGNVPTTLPALESPKLTLTEDPHFQPFLDVFKNPNTTTTPAAPDGGAYVTNFEPFAEKWQDGQVPDLKAGLAQVDQQNNAALKLGQ</sequence>
<protein>
    <recommendedName>
        <fullName evidence="6">Probable sugar-binding periplasmic protein</fullName>
    </recommendedName>
</protein>
<evidence type="ECO:0000256" key="1">
    <source>
        <dbReference type="ARBA" id="ARBA00004196"/>
    </source>
</evidence>
<dbReference type="CDD" id="cd14748">
    <property type="entry name" value="PBP2_UgpB"/>
    <property type="match status" value="1"/>
</dbReference>
<evidence type="ECO:0000256" key="6">
    <source>
        <dbReference type="ARBA" id="ARBA00049753"/>
    </source>
</evidence>
<dbReference type="InterPro" id="IPR050490">
    <property type="entry name" value="Bact_solute-bd_prot1"/>
</dbReference>
<dbReference type="EMBL" id="BAAALF010000095">
    <property type="protein sequence ID" value="GAA1251444.1"/>
    <property type="molecule type" value="Genomic_DNA"/>
</dbReference>
<reference evidence="9" key="1">
    <citation type="journal article" date="2019" name="Int. J. Syst. Evol. Microbiol.">
        <title>The Global Catalogue of Microorganisms (GCM) 10K type strain sequencing project: providing services to taxonomists for standard genome sequencing and annotation.</title>
        <authorList>
            <consortium name="The Broad Institute Genomics Platform"/>
            <consortium name="The Broad Institute Genome Sequencing Center for Infectious Disease"/>
            <person name="Wu L."/>
            <person name="Ma J."/>
        </authorList>
    </citation>
    <scope>NUCLEOTIDE SEQUENCE [LARGE SCALE GENOMIC DNA]</scope>
    <source>
        <strain evidence="9">JCM 13004</strain>
    </source>
</reference>
<dbReference type="SUPFAM" id="SSF53850">
    <property type="entry name" value="Periplasmic binding protein-like II"/>
    <property type="match status" value="1"/>
</dbReference>
<evidence type="ECO:0000256" key="7">
    <source>
        <dbReference type="SAM" id="SignalP"/>
    </source>
</evidence>
<dbReference type="Pfam" id="PF01547">
    <property type="entry name" value="SBP_bac_1"/>
    <property type="match status" value="1"/>
</dbReference>
<name>A0ABP4H5S6_9ACTN</name>
<feature type="chain" id="PRO_5046610567" description="Probable sugar-binding periplasmic protein" evidence="7">
    <location>
        <begin position="23"/>
        <end position="447"/>
    </location>
</feature>
<keyword evidence="9" id="KW-1185">Reference proteome</keyword>
<dbReference type="PANTHER" id="PTHR43649">
    <property type="entry name" value="ARABINOSE-BINDING PROTEIN-RELATED"/>
    <property type="match status" value="1"/>
</dbReference>
<dbReference type="PROSITE" id="PS51257">
    <property type="entry name" value="PROKAR_LIPOPROTEIN"/>
    <property type="match status" value="1"/>
</dbReference>
<evidence type="ECO:0000313" key="9">
    <source>
        <dbReference type="Proteomes" id="UP001500037"/>
    </source>
</evidence>
<organism evidence="8 9">
    <name type="scientific">Kitasatospora nipponensis</name>
    <dbReference type="NCBI Taxonomy" id="258049"/>
    <lineage>
        <taxon>Bacteria</taxon>
        <taxon>Bacillati</taxon>
        <taxon>Actinomycetota</taxon>
        <taxon>Actinomycetes</taxon>
        <taxon>Kitasatosporales</taxon>
        <taxon>Streptomycetaceae</taxon>
        <taxon>Kitasatospora</taxon>
    </lineage>
</organism>
<evidence type="ECO:0000256" key="4">
    <source>
        <dbReference type="ARBA" id="ARBA00022729"/>
    </source>
</evidence>
<dbReference type="RefSeq" id="WP_344443975.1">
    <property type="nucleotide sequence ID" value="NZ_BAAALF010000095.1"/>
</dbReference>
<evidence type="ECO:0000313" key="8">
    <source>
        <dbReference type="EMBL" id="GAA1251444.1"/>
    </source>
</evidence>
<dbReference type="InterPro" id="IPR006059">
    <property type="entry name" value="SBP"/>
</dbReference>
<comment type="function">
    <text evidence="5">Part of a binding-protein-dependent transport system for a sugar.</text>
</comment>
<evidence type="ECO:0000256" key="5">
    <source>
        <dbReference type="ARBA" id="ARBA00049629"/>
    </source>
</evidence>
<evidence type="ECO:0000256" key="2">
    <source>
        <dbReference type="ARBA" id="ARBA00008520"/>
    </source>
</evidence>
<dbReference type="PANTHER" id="PTHR43649:SF28">
    <property type="entry name" value="BINDING PROTEIN COMPONENT OF ABC SUGAR TRANSPORTER-RELATED"/>
    <property type="match status" value="1"/>
</dbReference>
<dbReference type="Gene3D" id="3.40.190.10">
    <property type="entry name" value="Periplasmic binding protein-like II"/>
    <property type="match status" value="2"/>
</dbReference>
<feature type="signal peptide" evidence="7">
    <location>
        <begin position="1"/>
        <end position="22"/>
    </location>
</feature>
<comment type="caution">
    <text evidence="8">The sequence shown here is derived from an EMBL/GenBank/DDBJ whole genome shotgun (WGS) entry which is preliminary data.</text>
</comment>
<gene>
    <name evidence="8" type="ORF">GCM10009665_47660</name>
</gene>
<comment type="subcellular location">
    <subcellularLocation>
        <location evidence="1">Cell envelope</location>
    </subcellularLocation>
</comment>
<evidence type="ECO:0000256" key="3">
    <source>
        <dbReference type="ARBA" id="ARBA00022448"/>
    </source>
</evidence>
<comment type="similarity">
    <text evidence="2">Belongs to the bacterial solute-binding protein 1 family.</text>
</comment>